<dbReference type="RefSeq" id="WP_308358099.1">
    <property type="nucleotide sequence ID" value="NZ_CP129970.2"/>
</dbReference>
<protein>
    <submittedName>
        <fullName evidence="3">SMP-30/gluconolactonase/LRE family protein</fullName>
    </submittedName>
</protein>
<dbReference type="PROSITE" id="PS51257">
    <property type="entry name" value="PROKAR_LIPOPROTEIN"/>
    <property type="match status" value="1"/>
</dbReference>
<dbReference type="SUPFAM" id="SSF63829">
    <property type="entry name" value="Calcium-dependent phosphotriesterase"/>
    <property type="match status" value="1"/>
</dbReference>
<dbReference type="PANTHER" id="PTHR47572">
    <property type="entry name" value="LIPOPROTEIN-RELATED"/>
    <property type="match status" value="1"/>
</dbReference>
<dbReference type="Proteomes" id="UP001244443">
    <property type="component" value="Chromosome"/>
</dbReference>
<dbReference type="InterPro" id="IPR013658">
    <property type="entry name" value="SGL"/>
</dbReference>
<dbReference type="EMBL" id="CP129970">
    <property type="protein sequence ID" value="WKK86466.2"/>
    <property type="molecule type" value="Genomic_DNA"/>
</dbReference>
<evidence type="ECO:0000313" key="3">
    <source>
        <dbReference type="EMBL" id="WKK86466.2"/>
    </source>
</evidence>
<name>A0AA49GES9_9BACT</name>
<dbReference type="InterPro" id="IPR051262">
    <property type="entry name" value="SMP-30/CGR1_Lactonase"/>
</dbReference>
<keyword evidence="4" id="KW-1185">Reference proteome</keyword>
<reference evidence="3" key="1">
    <citation type="submission" date="2023-08" db="EMBL/GenBank/DDBJ databases">
        <title>Comparative genomics and taxonomic characterization of three novel marine species of genus Marivirga.</title>
        <authorList>
            <person name="Muhammad N."/>
            <person name="Kim S.-G."/>
        </authorList>
    </citation>
    <scope>NUCLEOTIDE SEQUENCE [LARGE SCALE GENOMIC DNA]</scope>
    <source>
        <strain evidence="3">ABR2-2</strain>
    </source>
</reference>
<sequence>MIDFNKSLILIILLFSACKKGADLPISDSAELIKISNQLDFTEGPTSDAKGNVYFTDQPNNKIYKYNTEGKLSVFTNQSGRSNGLYIDSNQNLWACADGKNQLSKFTLDGSKEVVLNDSGKVAYNGPNDVWVHENANLYFTDPIYQRPYWENAHDTVGYQSFYLFKNKKVVLLDSSLVQANGIVGSSKNNLLFVADIGAGKTYRYEMNADGSVKNKLLFANQGSDGMTLDSKGNLYLTGKGVDIYNRKGEHIQHLDINEDWTANVCFGGKNNDELFITASKSLYKIQTNVEGVK</sequence>
<proteinExistence type="predicted"/>
<organism evidence="3 4">
    <name type="scientific">Marivirga arenosa</name>
    <dbReference type="NCBI Taxonomy" id="3059076"/>
    <lineage>
        <taxon>Bacteria</taxon>
        <taxon>Pseudomonadati</taxon>
        <taxon>Bacteroidota</taxon>
        <taxon>Cytophagia</taxon>
        <taxon>Cytophagales</taxon>
        <taxon>Marivirgaceae</taxon>
        <taxon>Marivirga</taxon>
    </lineage>
</organism>
<dbReference type="AlphaFoldDB" id="A0AA49GES9"/>
<dbReference type="Gene3D" id="2.120.10.30">
    <property type="entry name" value="TolB, C-terminal domain"/>
    <property type="match status" value="1"/>
</dbReference>
<dbReference type="InterPro" id="IPR011042">
    <property type="entry name" value="6-blade_b-propeller_TolB-like"/>
</dbReference>
<accession>A0AA49GES9</accession>
<feature type="domain" description="SMP-30/Gluconolactonase/LRE-like region" evidence="2">
    <location>
        <begin position="41"/>
        <end position="280"/>
    </location>
</feature>
<gene>
    <name evidence="3" type="ORF">QYS48_05835</name>
</gene>
<keyword evidence="1" id="KW-0378">Hydrolase</keyword>
<evidence type="ECO:0000256" key="1">
    <source>
        <dbReference type="ARBA" id="ARBA00022801"/>
    </source>
</evidence>
<evidence type="ECO:0000259" key="2">
    <source>
        <dbReference type="Pfam" id="PF08450"/>
    </source>
</evidence>
<dbReference type="GO" id="GO:0016787">
    <property type="term" value="F:hydrolase activity"/>
    <property type="evidence" value="ECO:0007669"/>
    <property type="project" value="UniProtKB-KW"/>
</dbReference>
<dbReference type="PANTHER" id="PTHR47572:SF4">
    <property type="entry name" value="LACTONASE DRP35"/>
    <property type="match status" value="1"/>
</dbReference>
<evidence type="ECO:0000313" key="4">
    <source>
        <dbReference type="Proteomes" id="UP001244443"/>
    </source>
</evidence>
<dbReference type="Pfam" id="PF08450">
    <property type="entry name" value="SGL"/>
    <property type="match status" value="1"/>
</dbReference>